<reference evidence="3" key="2">
    <citation type="journal article" date="2008" name="Genome Biol.">
        <title>Improved genome assembly and evidence-based global gene model set for the chordate Ciona intestinalis: new insight into intron and operon populations.</title>
        <authorList>
            <person name="Satou Y."/>
            <person name="Mineta K."/>
            <person name="Ogasawara M."/>
            <person name="Sasakura Y."/>
            <person name="Shoguchi E."/>
            <person name="Ueno K."/>
            <person name="Yamada L."/>
            <person name="Matsumoto J."/>
            <person name="Wasserscheid J."/>
            <person name="Dewar K."/>
            <person name="Wiley G.B."/>
            <person name="Macmil S.L."/>
            <person name="Roe B.A."/>
            <person name="Zeller R.W."/>
            <person name="Hastings K.E."/>
            <person name="Lemaire P."/>
            <person name="Lindquist E."/>
            <person name="Endo T."/>
            <person name="Hotta K."/>
            <person name="Inaba K."/>
        </authorList>
    </citation>
    <scope>NUCLEOTIDE SEQUENCE [LARGE SCALE GENOMIC DNA]</scope>
    <source>
        <strain evidence="3">wild type</strain>
    </source>
</reference>
<feature type="domain" description="Methyltransferase type 11" evidence="2">
    <location>
        <begin position="108"/>
        <end position="228"/>
    </location>
</feature>
<dbReference type="EMBL" id="EAAA01000739">
    <property type="status" value="NOT_ANNOTATED_CDS"/>
    <property type="molecule type" value="Genomic_DNA"/>
</dbReference>
<dbReference type="OMA" id="SWWEDAT"/>
<evidence type="ECO:0000313" key="3">
    <source>
        <dbReference type="Ensembl" id="ENSCINP00000033185.1"/>
    </source>
</evidence>
<keyword evidence="1" id="KW-0472">Membrane</keyword>
<sequence>MKFCDCSFMQHHWKLMLGSTIVAGGGFAAYIFYKNRGKCCPQSKTKAQAENPYESIKMLNEYLAFNYGGPSVNCKFEGPQNGFDFPKRTAEICLQYYTPSAEIANRALDIGCAVGCASFELAAQFDEVIGMDYSHGFIKTCNVLKEKGSMEYEVLVEGDLTTKHTAVIPGHLDRSRCKFQQGDACNLPLDLGKFGCVLAANLICRLPNPTDFLLRLSNLVAEGGILVILSPYTFLREYTPKENWLGGFIDGDGKEVRAFETLQSLLGPHFTLVDSTDVPFLIRETYRKHQWTASHATIWKRKA</sequence>
<dbReference type="InterPro" id="IPR013216">
    <property type="entry name" value="Methyltransf_11"/>
</dbReference>
<dbReference type="OrthoDB" id="506498at2759"/>
<dbReference type="GO" id="GO:0008757">
    <property type="term" value="F:S-adenosylmethionine-dependent methyltransferase activity"/>
    <property type="evidence" value="ECO:0007669"/>
    <property type="project" value="InterPro"/>
</dbReference>
<dbReference type="HOGENOM" id="CLU_057403_0_0_1"/>
<reference evidence="4" key="1">
    <citation type="journal article" date="2002" name="Science">
        <title>The draft genome of Ciona intestinalis: insights into chordate and vertebrate origins.</title>
        <authorList>
            <person name="Dehal P."/>
            <person name="Satou Y."/>
            <person name="Campbell R.K."/>
            <person name="Chapman J."/>
            <person name="Degnan B."/>
            <person name="De Tomaso A."/>
            <person name="Davidson B."/>
            <person name="Di Gregorio A."/>
            <person name="Gelpke M."/>
            <person name="Goodstein D.M."/>
            <person name="Harafuji N."/>
            <person name="Hastings K.E."/>
            <person name="Ho I."/>
            <person name="Hotta K."/>
            <person name="Huang W."/>
            <person name="Kawashima T."/>
            <person name="Lemaire P."/>
            <person name="Martinez D."/>
            <person name="Meinertzhagen I.A."/>
            <person name="Necula S."/>
            <person name="Nonaka M."/>
            <person name="Putnam N."/>
            <person name="Rash S."/>
            <person name="Saiga H."/>
            <person name="Satake M."/>
            <person name="Terry A."/>
            <person name="Yamada L."/>
            <person name="Wang H.G."/>
            <person name="Awazu S."/>
            <person name="Azumi K."/>
            <person name="Boore J."/>
            <person name="Branno M."/>
            <person name="Chin-Bow S."/>
            <person name="DeSantis R."/>
            <person name="Doyle S."/>
            <person name="Francino P."/>
            <person name="Keys D.N."/>
            <person name="Haga S."/>
            <person name="Hayashi H."/>
            <person name="Hino K."/>
            <person name="Imai K.S."/>
            <person name="Inaba K."/>
            <person name="Kano S."/>
            <person name="Kobayashi K."/>
            <person name="Kobayashi M."/>
            <person name="Lee B.I."/>
            <person name="Makabe K.W."/>
            <person name="Manohar C."/>
            <person name="Matassi G."/>
            <person name="Medina M."/>
            <person name="Mochizuki Y."/>
            <person name="Mount S."/>
            <person name="Morishita T."/>
            <person name="Miura S."/>
            <person name="Nakayama A."/>
            <person name="Nishizaka S."/>
            <person name="Nomoto H."/>
            <person name="Ohta F."/>
            <person name="Oishi K."/>
            <person name="Rigoutsos I."/>
            <person name="Sano M."/>
            <person name="Sasaki A."/>
            <person name="Sasakura Y."/>
            <person name="Shoguchi E."/>
            <person name="Shin-i T."/>
            <person name="Spagnuolo A."/>
            <person name="Stainier D."/>
            <person name="Suzuki M.M."/>
            <person name="Tassy O."/>
            <person name="Takatori N."/>
            <person name="Tokuoka M."/>
            <person name="Yagi K."/>
            <person name="Yoshizaki F."/>
            <person name="Wada S."/>
            <person name="Zhang C."/>
            <person name="Hyatt P.D."/>
            <person name="Larimer F."/>
            <person name="Detter C."/>
            <person name="Doggett N."/>
            <person name="Glavina T."/>
            <person name="Hawkins T."/>
            <person name="Richardson P."/>
            <person name="Lucas S."/>
            <person name="Kohara Y."/>
            <person name="Levine M."/>
            <person name="Satoh N."/>
            <person name="Rokhsar D.S."/>
        </authorList>
    </citation>
    <scope>NUCLEOTIDE SEQUENCE [LARGE SCALE GENOMIC DNA]</scope>
</reference>
<dbReference type="CDD" id="cd02440">
    <property type="entry name" value="AdoMet_MTases"/>
    <property type="match status" value="1"/>
</dbReference>
<feature type="transmembrane region" description="Helical" evidence="1">
    <location>
        <begin position="12"/>
        <end position="33"/>
    </location>
</feature>
<evidence type="ECO:0000313" key="4">
    <source>
        <dbReference type="Proteomes" id="UP000008144"/>
    </source>
</evidence>
<dbReference type="InParanoid" id="H2XU51"/>
<dbReference type="InterPro" id="IPR027625">
    <property type="entry name" value="OvoA_Cterm"/>
</dbReference>
<accession>H2XU51</accession>
<reference evidence="3" key="4">
    <citation type="submission" date="2025-09" db="UniProtKB">
        <authorList>
            <consortium name="Ensembl"/>
        </authorList>
    </citation>
    <scope>IDENTIFICATION</scope>
</reference>
<dbReference type="AlphaFoldDB" id="H2XU51"/>
<accession>A0A1W2W2X4</accession>
<dbReference type="RefSeq" id="XP_002122415.1">
    <property type="nucleotide sequence ID" value="XM_002122379.5"/>
</dbReference>
<dbReference type="Gene3D" id="3.40.50.150">
    <property type="entry name" value="Vaccinia Virus protein VP39"/>
    <property type="match status" value="1"/>
</dbReference>
<dbReference type="PANTHER" id="PTHR45445:SF2">
    <property type="entry name" value="METHYLTRANSFERASE TYPE 11 DOMAIN-CONTAINING PROTEIN"/>
    <property type="match status" value="1"/>
</dbReference>
<protein>
    <submittedName>
        <fullName evidence="3">Uncharacterized LOC100180046</fullName>
    </submittedName>
</protein>
<dbReference type="InterPro" id="IPR029063">
    <property type="entry name" value="SAM-dependent_MTases_sf"/>
</dbReference>
<dbReference type="Ensembl" id="ENSCINT00000033089.1">
    <property type="protein sequence ID" value="ENSCINP00000033185.1"/>
    <property type="gene ID" value="ENSCING00000023646.1"/>
</dbReference>
<reference evidence="3" key="3">
    <citation type="submission" date="2025-08" db="UniProtKB">
        <authorList>
            <consortium name="Ensembl"/>
        </authorList>
    </citation>
    <scope>IDENTIFICATION</scope>
</reference>
<dbReference type="GeneID" id="100180046"/>
<keyword evidence="4" id="KW-1185">Reference proteome</keyword>
<dbReference type="GeneTree" id="ENSGT00660000097334"/>
<dbReference type="Proteomes" id="UP000008144">
    <property type="component" value="Chromosome 11"/>
</dbReference>
<dbReference type="NCBIfam" id="TIGR04345">
    <property type="entry name" value="ovoA_Cterm"/>
    <property type="match status" value="1"/>
</dbReference>
<evidence type="ECO:0000256" key="1">
    <source>
        <dbReference type="SAM" id="Phobius"/>
    </source>
</evidence>
<proteinExistence type="predicted"/>
<gene>
    <name evidence="3" type="primary">LOC100180046</name>
</gene>
<name>H2XU51_CIOIN</name>
<keyword evidence="1" id="KW-0812">Transmembrane</keyword>
<dbReference type="Pfam" id="PF08241">
    <property type="entry name" value="Methyltransf_11"/>
    <property type="match status" value="1"/>
</dbReference>
<keyword evidence="1" id="KW-1133">Transmembrane helix</keyword>
<dbReference type="KEGG" id="cin:100180046"/>
<dbReference type="STRING" id="7719.ENSCINP00000033185"/>
<dbReference type="SUPFAM" id="SSF53335">
    <property type="entry name" value="S-adenosyl-L-methionine-dependent methyltransferases"/>
    <property type="match status" value="1"/>
</dbReference>
<dbReference type="PANTHER" id="PTHR45445">
    <property type="match status" value="1"/>
</dbReference>
<evidence type="ECO:0000259" key="2">
    <source>
        <dbReference type="Pfam" id="PF08241"/>
    </source>
</evidence>
<organism evidence="3 4">
    <name type="scientific">Ciona intestinalis</name>
    <name type="common">Transparent sea squirt</name>
    <name type="synonym">Ascidia intestinalis</name>
    <dbReference type="NCBI Taxonomy" id="7719"/>
    <lineage>
        <taxon>Eukaryota</taxon>
        <taxon>Metazoa</taxon>
        <taxon>Chordata</taxon>
        <taxon>Tunicata</taxon>
        <taxon>Ascidiacea</taxon>
        <taxon>Phlebobranchia</taxon>
        <taxon>Cionidae</taxon>
        <taxon>Ciona</taxon>
    </lineage>
</organism>